<organism evidence="2 3">
    <name type="scientific">Aristolochia fimbriata</name>
    <name type="common">White veined hardy Dutchman's pipe vine</name>
    <dbReference type="NCBI Taxonomy" id="158543"/>
    <lineage>
        <taxon>Eukaryota</taxon>
        <taxon>Viridiplantae</taxon>
        <taxon>Streptophyta</taxon>
        <taxon>Embryophyta</taxon>
        <taxon>Tracheophyta</taxon>
        <taxon>Spermatophyta</taxon>
        <taxon>Magnoliopsida</taxon>
        <taxon>Magnoliidae</taxon>
        <taxon>Piperales</taxon>
        <taxon>Aristolochiaceae</taxon>
        <taxon>Aristolochia</taxon>
    </lineage>
</organism>
<comment type="caution">
    <text evidence="2">The sequence shown here is derived from an EMBL/GenBank/DDBJ whole genome shotgun (WGS) entry which is preliminary data.</text>
</comment>
<feature type="signal peptide" evidence="1">
    <location>
        <begin position="1"/>
        <end position="27"/>
    </location>
</feature>
<sequence>MKGSYPFLLMAFLALVLSSLPVESSEATEGSVSCNGSIAECSLEEFYMDTEINARILVDTIKYPAIAAGDGLGEAFESSKAGGSYNNPCYKANRCKGDIYLQPK</sequence>
<protein>
    <submittedName>
        <fullName evidence="2">Uncharacterized protein</fullName>
    </submittedName>
</protein>
<accession>A0AAV7DS81</accession>
<dbReference type="Proteomes" id="UP000825729">
    <property type="component" value="Unassembled WGS sequence"/>
</dbReference>
<proteinExistence type="predicted"/>
<dbReference type="AlphaFoldDB" id="A0AAV7DS81"/>
<keyword evidence="1" id="KW-0732">Signal</keyword>
<feature type="chain" id="PRO_5043899659" evidence="1">
    <location>
        <begin position="28"/>
        <end position="104"/>
    </location>
</feature>
<reference evidence="2 3" key="1">
    <citation type="submission" date="2021-07" db="EMBL/GenBank/DDBJ databases">
        <title>The Aristolochia fimbriata genome: insights into angiosperm evolution, floral development and chemical biosynthesis.</title>
        <authorList>
            <person name="Jiao Y."/>
        </authorList>
    </citation>
    <scope>NUCLEOTIDE SEQUENCE [LARGE SCALE GENOMIC DNA]</scope>
    <source>
        <strain evidence="2">IBCAS-2021</strain>
        <tissue evidence="2">Leaf</tissue>
    </source>
</reference>
<dbReference type="EMBL" id="JAINDJ010000008">
    <property type="protein sequence ID" value="KAG9439041.1"/>
    <property type="molecule type" value="Genomic_DNA"/>
</dbReference>
<gene>
    <name evidence="2" type="ORF">H6P81_019206</name>
</gene>
<keyword evidence="3" id="KW-1185">Reference proteome</keyword>
<evidence type="ECO:0000256" key="1">
    <source>
        <dbReference type="SAM" id="SignalP"/>
    </source>
</evidence>
<evidence type="ECO:0000313" key="2">
    <source>
        <dbReference type="EMBL" id="KAG9439041.1"/>
    </source>
</evidence>
<name>A0AAV7DS81_ARIFI</name>
<evidence type="ECO:0000313" key="3">
    <source>
        <dbReference type="Proteomes" id="UP000825729"/>
    </source>
</evidence>